<gene>
    <name evidence="1" type="ORF">UFOVP92_30</name>
</gene>
<protein>
    <submittedName>
        <fullName evidence="1">Uncharacterized protein</fullName>
    </submittedName>
</protein>
<name>A0A6J5L2L6_9CAUD</name>
<sequence length="309" mass="31115">MTSLATGSSVGLTLRDTGIVNVATNGGLASVTVTPTGGAAQLTNIGPMSERRSFGPYSEGAQVTIANQSAALDFDSPLGINLPLAQVLSQSAIPVILAPNGTVATNGTITLGTALPVVYANAWVRLPAGAVVGGAAGLYYATFSSTTVGIITTSFADPANAFVPYIPAITVVAVGSNAAYTQTTAADITLANITVPGGLMGANGALRFQTYGTQNNTANAKTLSVKFVGVTLVGSSGISNGSVSIDGRTKNRSASSQISHEVRGSIAGLTPIYSTINTSVDQSFTVTAQIATATDYMALDDFTLEVLPA</sequence>
<reference evidence="1" key="1">
    <citation type="submission" date="2020-04" db="EMBL/GenBank/DDBJ databases">
        <authorList>
            <person name="Chiriac C."/>
            <person name="Salcher M."/>
            <person name="Ghai R."/>
            <person name="Kavagutti S V."/>
        </authorList>
    </citation>
    <scope>NUCLEOTIDE SEQUENCE</scope>
</reference>
<dbReference type="EMBL" id="LR796211">
    <property type="protein sequence ID" value="CAB4127546.1"/>
    <property type="molecule type" value="Genomic_DNA"/>
</dbReference>
<proteinExistence type="predicted"/>
<evidence type="ECO:0000313" key="1">
    <source>
        <dbReference type="EMBL" id="CAB4127546.1"/>
    </source>
</evidence>
<organism evidence="1">
    <name type="scientific">uncultured Caudovirales phage</name>
    <dbReference type="NCBI Taxonomy" id="2100421"/>
    <lineage>
        <taxon>Viruses</taxon>
        <taxon>Duplodnaviria</taxon>
        <taxon>Heunggongvirae</taxon>
        <taxon>Uroviricota</taxon>
        <taxon>Caudoviricetes</taxon>
        <taxon>Peduoviridae</taxon>
        <taxon>Maltschvirus</taxon>
        <taxon>Maltschvirus maltsch</taxon>
    </lineage>
</organism>
<accession>A0A6J5L2L6</accession>